<comment type="function">
    <text evidence="10">Component of the signal recognition particle (SRP) complex, a ribonucleoprotein complex that mediates the cotranslational targeting of secretory and membrane proteins to the endoplasmic reticulum (ER). As part of the SRP complex, associates with the SRP receptor (SR) component SRPRA to target secretory proteins to the endoplasmic reticulum membrane. Binds to the signal sequence of presecretory proteins when they emerge from the ribosomes. Displays basal GTPase activity, and stimulates reciprocal GTPase activation of the SR subunit SRPRA. Forms a guanosine 5'-triphosphate (GTP)-dependent complex with the SR subunit SRPRA. SR compaction and GTPase mediated rearrangement of SR drive SRP-mediated cotranslational protein translocation into the ER. Requires the presence of SRP9/SRP14 and/or SRP19 to stably interact with RNA.</text>
</comment>
<dbReference type="Gene3D" id="1.20.120.140">
    <property type="entry name" value="Signal recognition particle SRP54, nucleotide-binding domain"/>
    <property type="match status" value="1"/>
</dbReference>
<dbReference type="EMBL" id="JABCRI010000015">
    <property type="protein sequence ID" value="KAF8393519.1"/>
    <property type="molecule type" value="Genomic_DNA"/>
</dbReference>
<dbReference type="EC" id="3.6.5.4" evidence="9"/>
<comment type="subunit">
    <text evidence="8">Component of a signal recognition particle (SRP) complex that consists of a 7SL RNA molecule of 300 nucleotides and six protein subunits: SRP72, SRP68, SRP54, SRP19, SRP14 and SRP9.</text>
</comment>
<dbReference type="GO" id="GO:0005525">
    <property type="term" value="F:GTP binding"/>
    <property type="evidence" value="ECO:0007669"/>
    <property type="project" value="UniProtKB-KW"/>
</dbReference>
<dbReference type="SMART" id="SM00963">
    <property type="entry name" value="SRP54_N"/>
    <property type="match status" value="1"/>
</dbReference>
<dbReference type="InterPro" id="IPR004125">
    <property type="entry name" value="Signal_recog_particle_SRP54_M"/>
</dbReference>
<organism evidence="13 14">
    <name type="scientific">Tetracentron sinense</name>
    <name type="common">Spur-leaf</name>
    <dbReference type="NCBI Taxonomy" id="13715"/>
    <lineage>
        <taxon>Eukaryota</taxon>
        <taxon>Viridiplantae</taxon>
        <taxon>Streptophyta</taxon>
        <taxon>Embryophyta</taxon>
        <taxon>Tracheophyta</taxon>
        <taxon>Spermatophyta</taxon>
        <taxon>Magnoliopsida</taxon>
        <taxon>Trochodendrales</taxon>
        <taxon>Trochodendraceae</taxon>
        <taxon>Tetracentron</taxon>
    </lineage>
</organism>
<comment type="caution">
    <text evidence="13">The sequence shown here is derived from an EMBL/GenBank/DDBJ whole genome shotgun (WGS) entry which is preliminary data.</text>
</comment>
<evidence type="ECO:0000259" key="12">
    <source>
        <dbReference type="PROSITE" id="PS00300"/>
    </source>
</evidence>
<dbReference type="GO" id="GO:0005829">
    <property type="term" value="C:cytosol"/>
    <property type="evidence" value="ECO:0007669"/>
    <property type="project" value="TreeGrafter"/>
</dbReference>
<dbReference type="PROSITE" id="PS00300">
    <property type="entry name" value="SRP54"/>
    <property type="match status" value="1"/>
</dbReference>
<sequence length="647" mass="71848">MVLAQLGGSISRALQQMSNATIIDEKVLNECLNEITRALLQADVQFKLVRDMQTNIKKIVNLDDLAAGHNKRKIIQQAIFNELCKMLDPGKPSFTPKKGKTSVIMFVGLQGSGKTTTCTKYAYYHQKKGWKPALVCADTFRAGAFDQLKQNATKAKIPFYGSGKASGVYVDGIPTIKVGKLMWRIGRASCRPVWWVGLVVKSPSRTRSLIMLLKYGKLPISSSREPMRVFGGSSFTEFPFMLDVTFEETLRAVRDACRGFKLADPSYMESDPVKIAVEGVERFKEENCDLIIVDTSGRHKQEAALFEEMRQVSEATKPDLVIFVMDSSIGQAAFDQAQAFKQSVSVGAVIVTKMDGHAKGGGSLSAVAATKSPVIFIGTGEHMDEFEVFDVKPFVSRLLGMGDWSGFMDKIHEVVPMDQQPELLQKLSEGNFTLRIMYEQFQNLLKMGPIGQVFSMLPGFSAELMPKGREKESQAKIKRYMTMMDSMTNEEFDSSDPKLMISFGARRAGPCTREVMGREITSILSFGVFDLILVANIAELDSSNPKLMNESRIMRIARGAGRSVREVEEMLEEYKRLAKIWSKMKGLKIPKKGEMSALSRNMNAQHMSKVLPPQMLKQIGGMGGLQNLMKQMGSSKDMMGMFGGGDK</sequence>
<dbReference type="GO" id="GO:0006616">
    <property type="term" value="P:SRP-dependent cotranslational protein targeting to membrane, translocation"/>
    <property type="evidence" value="ECO:0007669"/>
    <property type="project" value="TreeGrafter"/>
</dbReference>
<comment type="catalytic activity">
    <reaction evidence="11">
        <text>GTP + H2O = GDP + phosphate + H(+)</text>
        <dbReference type="Rhea" id="RHEA:19669"/>
        <dbReference type="ChEBI" id="CHEBI:15377"/>
        <dbReference type="ChEBI" id="CHEBI:15378"/>
        <dbReference type="ChEBI" id="CHEBI:37565"/>
        <dbReference type="ChEBI" id="CHEBI:43474"/>
        <dbReference type="ChEBI" id="CHEBI:58189"/>
        <dbReference type="EC" id="3.6.5.4"/>
    </reaction>
    <physiologicalReaction direction="left-to-right" evidence="11">
        <dbReference type="Rhea" id="RHEA:19670"/>
    </physiologicalReaction>
</comment>
<dbReference type="GO" id="GO:0030942">
    <property type="term" value="F:endoplasmic reticulum signal peptide binding"/>
    <property type="evidence" value="ECO:0007669"/>
    <property type="project" value="TreeGrafter"/>
</dbReference>
<dbReference type="SMART" id="SM00962">
    <property type="entry name" value="SRP54"/>
    <property type="match status" value="1"/>
</dbReference>
<evidence type="ECO:0000256" key="7">
    <source>
        <dbReference type="ARBA" id="ARBA00023274"/>
    </source>
</evidence>
<evidence type="ECO:0000313" key="14">
    <source>
        <dbReference type="Proteomes" id="UP000655225"/>
    </source>
</evidence>
<proteinExistence type="inferred from homology"/>
<keyword evidence="6" id="KW-0733">Signal recognition particle</keyword>
<evidence type="ECO:0000313" key="13">
    <source>
        <dbReference type="EMBL" id="KAF8393519.1"/>
    </source>
</evidence>
<comment type="similarity">
    <text evidence="1">Belongs to the GTP-binding SRP family. SRP54 subfamily.</text>
</comment>
<dbReference type="PANTHER" id="PTHR11564">
    <property type="entry name" value="SIGNAL RECOGNITION PARTICLE 54K PROTEIN SRP54"/>
    <property type="match status" value="1"/>
</dbReference>
<dbReference type="InterPro" id="IPR042101">
    <property type="entry name" value="SRP54_N_sf"/>
</dbReference>
<dbReference type="InterPro" id="IPR000897">
    <property type="entry name" value="SRP54_GTPase_dom"/>
</dbReference>
<evidence type="ECO:0000256" key="5">
    <source>
        <dbReference type="ARBA" id="ARBA00023134"/>
    </source>
</evidence>
<keyword evidence="4" id="KW-0694">RNA-binding</keyword>
<evidence type="ECO:0000256" key="1">
    <source>
        <dbReference type="ARBA" id="ARBA00005450"/>
    </source>
</evidence>
<evidence type="ECO:0000256" key="3">
    <source>
        <dbReference type="ARBA" id="ARBA00022801"/>
    </source>
</evidence>
<evidence type="ECO:0000256" key="4">
    <source>
        <dbReference type="ARBA" id="ARBA00022884"/>
    </source>
</evidence>
<evidence type="ECO:0000256" key="8">
    <source>
        <dbReference type="ARBA" id="ARBA00034796"/>
    </source>
</evidence>
<dbReference type="CDD" id="cd17875">
    <property type="entry name" value="SRP54_G"/>
    <property type="match status" value="1"/>
</dbReference>
<evidence type="ECO:0000256" key="2">
    <source>
        <dbReference type="ARBA" id="ARBA00022741"/>
    </source>
</evidence>
<dbReference type="OMA" id="MTIFVMD"/>
<gene>
    <name evidence="13" type="ORF">HHK36_021763</name>
</gene>
<keyword evidence="2" id="KW-0547">Nucleotide-binding</keyword>
<dbReference type="PANTHER" id="PTHR11564:SF5">
    <property type="entry name" value="SIGNAL RECOGNITION PARTICLE SUBUNIT SRP54"/>
    <property type="match status" value="1"/>
</dbReference>
<protein>
    <recommendedName>
        <fullName evidence="9">signal-recognition-particle GTPase</fullName>
        <ecNumber evidence="9">3.6.5.4</ecNumber>
    </recommendedName>
</protein>
<dbReference type="InterPro" id="IPR013822">
    <property type="entry name" value="Signal_recog_particl_SRP54_hlx"/>
</dbReference>
<dbReference type="Gene3D" id="1.10.260.30">
    <property type="entry name" value="Signal recognition particle, SRP54 subunit, M-domain"/>
    <property type="match status" value="2"/>
</dbReference>
<dbReference type="InterPro" id="IPR022941">
    <property type="entry name" value="SRP54"/>
</dbReference>
<evidence type="ECO:0000256" key="10">
    <source>
        <dbReference type="ARBA" id="ARBA00046020"/>
    </source>
</evidence>
<dbReference type="InterPro" id="IPR027417">
    <property type="entry name" value="P-loop_NTPase"/>
</dbReference>
<reference evidence="13 14" key="1">
    <citation type="submission" date="2020-04" db="EMBL/GenBank/DDBJ databases">
        <title>Plant Genome Project.</title>
        <authorList>
            <person name="Zhang R.-G."/>
        </authorList>
    </citation>
    <scope>NUCLEOTIDE SEQUENCE [LARGE SCALE GENOMIC DNA]</scope>
    <source>
        <strain evidence="13">YNK0</strain>
        <tissue evidence="13">Leaf</tissue>
    </source>
</reference>
<dbReference type="Pfam" id="PF02881">
    <property type="entry name" value="SRP54_N"/>
    <property type="match status" value="1"/>
</dbReference>
<feature type="domain" description="SRP54-type proteins GTP-binding" evidence="12">
    <location>
        <begin position="373"/>
        <end position="386"/>
    </location>
</feature>
<dbReference type="SUPFAM" id="SSF52540">
    <property type="entry name" value="P-loop containing nucleoside triphosphate hydrolases"/>
    <property type="match status" value="1"/>
</dbReference>
<dbReference type="SUPFAM" id="SSF47446">
    <property type="entry name" value="Signal peptide-binding domain"/>
    <property type="match status" value="1"/>
</dbReference>
<keyword evidence="14" id="KW-1185">Reference proteome</keyword>
<keyword evidence="3" id="KW-0378">Hydrolase</keyword>
<dbReference type="OrthoDB" id="10250817at2759"/>
<evidence type="ECO:0000256" key="11">
    <source>
        <dbReference type="ARBA" id="ARBA00048157"/>
    </source>
</evidence>
<dbReference type="FunFam" id="1.20.120.140:FF:000001">
    <property type="entry name" value="Signal recognition particle GTPase"/>
    <property type="match status" value="1"/>
</dbReference>
<keyword evidence="7" id="KW-0687">Ribonucleoprotein</keyword>
<dbReference type="GO" id="GO:0005786">
    <property type="term" value="C:signal recognition particle, endoplasmic reticulum targeting"/>
    <property type="evidence" value="ECO:0007669"/>
    <property type="project" value="UniProtKB-KW"/>
</dbReference>
<dbReference type="HAMAP" id="MF_00306">
    <property type="entry name" value="SRP54"/>
    <property type="match status" value="1"/>
</dbReference>
<dbReference type="Gene3D" id="3.40.50.300">
    <property type="entry name" value="P-loop containing nucleotide triphosphate hydrolases"/>
    <property type="match status" value="2"/>
</dbReference>
<dbReference type="Proteomes" id="UP000655225">
    <property type="component" value="Unassembled WGS sequence"/>
</dbReference>
<keyword evidence="5" id="KW-0342">GTP-binding</keyword>
<dbReference type="Pfam" id="PF02978">
    <property type="entry name" value="SRP_SPB"/>
    <property type="match status" value="2"/>
</dbReference>
<dbReference type="AlphaFoldDB" id="A0A834YQA3"/>
<dbReference type="InterPro" id="IPR036891">
    <property type="entry name" value="Signal_recog_part_SRP54_M_sf"/>
</dbReference>
<dbReference type="GO" id="GO:0008312">
    <property type="term" value="F:7S RNA binding"/>
    <property type="evidence" value="ECO:0007669"/>
    <property type="project" value="InterPro"/>
</dbReference>
<evidence type="ECO:0000256" key="6">
    <source>
        <dbReference type="ARBA" id="ARBA00023135"/>
    </source>
</evidence>
<name>A0A834YQA3_TETSI</name>
<evidence type="ECO:0000256" key="9">
    <source>
        <dbReference type="ARBA" id="ARBA00035672"/>
    </source>
</evidence>
<dbReference type="GO" id="GO:0003924">
    <property type="term" value="F:GTPase activity"/>
    <property type="evidence" value="ECO:0007669"/>
    <property type="project" value="InterPro"/>
</dbReference>
<dbReference type="Pfam" id="PF00448">
    <property type="entry name" value="SRP54"/>
    <property type="match status" value="2"/>
</dbReference>
<accession>A0A834YQA3</accession>